<protein>
    <submittedName>
        <fullName evidence="4">GUN4 domain-containing protein</fullName>
    </submittedName>
</protein>
<dbReference type="PANTHER" id="PTHR34800">
    <property type="entry name" value="TETRAPYRROLE-BINDING PROTEIN, CHLOROPLASTIC"/>
    <property type="match status" value="1"/>
</dbReference>
<reference evidence="4" key="2">
    <citation type="journal article" date="2022" name="Microbiol. Resour. Announc.">
        <title>Metagenome Sequencing to Explore Phylogenomics of Terrestrial Cyanobacteria.</title>
        <authorList>
            <person name="Ward R.D."/>
            <person name="Stajich J.E."/>
            <person name="Johansen J.R."/>
            <person name="Huntemann M."/>
            <person name="Clum A."/>
            <person name="Foster B."/>
            <person name="Foster B."/>
            <person name="Roux S."/>
            <person name="Palaniappan K."/>
            <person name="Varghese N."/>
            <person name="Mukherjee S."/>
            <person name="Reddy T.B.K."/>
            <person name="Daum C."/>
            <person name="Copeland A."/>
            <person name="Chen I.A."/>
            <person name="Ivanova N.N."/>
            <person name="Kyrpides N.C."/>
            <person name="Shapiro N."/>
            <person name="Eloe-Fadrosh E.A."/>
            <person name="Pietrasiak N."/>
        </authorList>
    </citation>
    <scope>NUCLEOTIDE SEQUENCE</scope>
    <source>
        <strain evidence="4">UHER 2000/2452</strain>
    </source>
</reference>
<dbReference type="AlphaFoldDB" id="A0A951ULT7"/>
<sequence>MREVTSAIGLLVMITPETARSYAIFVKQYARNGEIAAVNRSILQRQQTQLKLTSAEAEAIERRVLELLAQAGSADRSGERVSSLQANSASSAALTHDIVANPTQPPREARPVEPQPNLEPEAQDYQAQLKRYEQEFTQAIALGLPFSQSVQDRLVRLQHSLKLQGSDIAVIEDQVLSRHLTQLPTPSSSLNLAQGLDQPEPIDSPPTLIVPGGIAYAQMAPTATPTESASFISRQEIPPELPPTAPPIAALAKSVDAEPINLRSEKGIDYTTLRDLLKQQKWLDADRETLVVMLKAADRAAAGWLNADALTQLPCLDLHTIDRLWSYYSGGKFGFTAQWQAYPIPKRSRTSFTNNLPSRVVQDQVLDFARKMEWWTDHLEFLKYYNQLNFSLEAPQGHLPALWFWTVPWWKALQNGGFGSGRGGCSVDNQTLPTFMARLRMCSFE</sequence>
<dbReference type="Gene3D" id="1.10.10.1770">
    <property type="entry name" value="Gun4-like"/>
    <property type="match status" value="1"/>
</dbReference>
<dbReference type="Gene3D" id="1.25.40.620">
    <property type="match status" value="1"/>
</dbReference>
<evidence type="ECO:0000259" key="3">
    <source>
        <dbReference type="Pfam" id="PF05419"/>
    </source>
</evidence>
<feature type="domain" description="GUN4-like" evidence="3">
    <location>
        <begin position="264"/>
        <end position="411"/>
    </location>
</feature>
<dbReference type="CDD" id="cd16383">
    <property type="entry name" value="GUN4"/>
    <property type="match status" value="1"/>
</dbReference>
<reference evidence="4" key="1">
    <citation type="submission" date="2021-05" db="EMBL/GenBank/DDBJ databases">
        <authorList>
            <person name="Pietrasiak N."/>
            <person name="Ward R."/>
            <person name="Stajich J.E."/>
            <person name="Kurbessoian T."/>
        </authorList>
    </citation>
    <scope>NUCLEOTIDE SEQUENCE</scope>
    <source>
        <strain evidence="4">UHER 2000/2452</strain>
    </source>
</reference>
<feature type="region of interest" description="Disordered" evidence="2">
    <location>
        <begin position="92"/>
        <end position="118"/>
    </location>
</feature>
<comment type="caution">
    <text evidence="4">The sequence shown here is derived from an EMBL/GenBank/DDBJ whole genome shotgun (WGS) entry which is preliminary data.</text>
</comment>
<evidence type="ECO:0000313" key="4">
    <source>
        <dbReference type="EMBL" id="MBW4657218.1"/>
    </source>
</evidence>
<dbReference type="PANTHER" id="PTHR34800:SF1">
    <property type="entry name" value="TETRAPYRROLE-BINDING PROTEIN, CHLOROPLASTIC"/>
    <property type="match status" value="1"/>
</dbReference>
<gene>
    <name evidence="4" type="ORF">KME15_00960</name>
</gene>
<dbReference type="GO" id="GO:0046906">
    <property type="term" value="F:tetrapyrrole binding"/>
    <property type="evidence" value="ECO:0007669"/>
    <property type="project" value="TreeGrafter"/>
</dbReference>
<evidence type="ECO:0000313" key="5">
    <source>
        <dbReference type="Proteomes" id="UP000757435"/>
    </source>
</evidence>
<dbReference type="Pfam" id="PF05419">
    <property type="entry name" value="GUN4"/>
    <property type="match status" value="1"/>
</dbReference>
<organism evidence="4 5">
    <name type="scientific">Drouetiella hepatica Uher 2000/2452</name>
    <dbReference type="NCBI Taxonomy" id="904376"/>
    <lineage>
        <taxon>Bacteria</taxon>
        <taxon>Bacillati</taxon>
        <taxon>Cyanobacteriota</taxon>
        <taxon>Cyanophyceae</taxon>
        <taxon>Oculatellales</taxon>
        <taxon>Oculatellaceae</taxon>
        <taxon>Drouetiella</taxon>
    </lineage>
</organism>
<dbReference type="InterPro" id="IPR008629">
    <property type="entry name" value="GUN4-like"/>
</dbReference>
<dbReference type="SUPFAM" id="SSF140869">
    <property type="entry name" value="GUN4-like"/>
    <property type="match status" value="1"/>
</dbReference>
<evidence type="ECO:0000256" key="2">
    <source>
        <dbReference type="SAM" id="MobiDB-lite"/>
    </source>
</evidence>
<dbReference type="InterPro" id="IPR037215">
    <property type="entry name" value="GUN4-like_sf"/>
</dbReference>
<dbReference type="Proteomes" id="UP000757435">
    <property type="component" value="Unassembled WGS sequence"/>
</dbReference>
<feature type="coiled-coil region" evidence="1">
    <location>
        <begin position="43"/>
        <end position="70"/>
    </location>
</feature>
<dbReference type="EMBL" id="JAHHHD010000001">
    <property type="protein sequence ID" value="MBW4657218.1"/>
    <property type="molecule type" value="Genomic_DNA"/>
</dbReference>
<proteinExistence type="predicted"/>
<name>A0A951ULT7_9CYAN</name>
<accession>A0A951ULT7</accession>
<keyword evidence="1" id="KW-0175">Coiled coil</keyword>
<evidence type="ECO:0000256" key="1">
    <source>
        <dbReference type="SAM" id="Coils"/>
    </source>
</evidence>